<dbReference type="InterPro" id="IPR001314">
    <property type="entry name" value="Peptidase_S1A"/>
</dbReference>
<evidence type="ECO:0000256" key="10">
    <source>
        <dbReference type="SAM" id="SignalP"/>
    </source>
</evidence>
<comment type="caution">
    <text evidence="12">The sequence shown here is derived from an EMBL/GenBank/DDBJ whole genome shotgun (WGS) entry which is preliminary data.</text>
</comment>
<dbReference type="GO" id="GO:0006508">
    <property type="term" value="P:proteolysis"/>
    <property type="evidence" value="ECO:0007669"/>
    <property type="project" value="UniProtKB-KW"/>
</dbReference>
<dbReference type="AlphaFoldDB" id="A0AAW1UF26"/>
<keyword evidence="5" id="KW-0720">Serine protease</keyword>
<dbReference type="EMBL" id="JARQZJ010000069">
    <property type="protein sequence ID" value="KAK9881614.1"/>
    <property type="molecule type" value="Genomic_DNA"/>
</dbReference>
<feature type="chain" id="PRO_5043340459" description="trypsin" evidence="10">
    <location>
        <begin position="19"/>
        <end position="314"/>
    </location>
</feature>
<dbReference type="InterPro" id="IPR043504">
    <property type="entry name" value="Peptidase_S1_PA_chymotrypsin"/>
</dbReference>
<evidence type="ECO:0000256" key="1">
    <source>
        <dbReference type="ARBA" id="ARBA00007664"/>
    </source>
</evidence>
<keyword evidence="10" id="KW-0732">Signal</keyword>
<evidence type="ECO:0000256" key="4">
    <source>
        <dbReference type="ARBA" id="ARBA00022801"/>
    </source>
</evidence>
<dbReference type="PANTHER" id="PTHR24276">
    <property type="entry name" value="POLYSERASE-RELATED"/>
    <property type="match status" value="1"/>
</dbReference>
<keyword evidence="7" id="KW-1015">Disulfide bond</keyword>
<keyword evidence="2" id="KW-0645">Protease</keyword>
<dbReference type="GO" id="GO:0007586">
    <property type="term" value="P:digestion"/>
    <property type="evidence" value="ECO:0007669"/>
    <property type="project" value="UniProtKB-KW"/>
</dbReference>
<evidence type="ECO:0000256" key="8">
    <source>
        <dbReference type="ARBA" id="ARBA00036320"/>
    </source>
</evidence>
<evidence type="ECO:0000256" key="6">
    <source>
        <dbReference type="ARBA" id="ARBA00023145"/>
    </source>
</evidence>
<dbReference type="SUPFAM" id="SSF50494">
    <property type="entry name" value="Trypsin-like serine proteases"/>
    <property type="match status" value="1"/>
</dbReference>
<dbReference type="InterPro" id="IPR001254">
    <property type="entry name" value="Trypsin_dom"/>
</dbReference>
<dbReference type="PRINTS" id="PR00722">
    <property type="entry name" value="CHYMOTRYPSIN"/>
</dbReference>
<dbReference type="Proteomes" id="UP001431783">
    <property type="component" value="Unassembled WGS sequence"/>
</dbReference>
<comment type="catalytic activity">
    <reaction evidence="8">
        <text>Preferential cleavage: Arg-|-Xaa, Lys-|-Xaa.</text>
        <dbReference type="EC" id="3.4.21.4"/>
    </reaction>
</comment>
<keyword evidence="13" id="KW-1185">Reference proteome</keyword>
<keyword evidence="3" id="KW-0222">Digestion</keyword>
<dbReference type="Gene3D" id="2.40.10.10">
    <property type="entry name" value="Trypsin-like serine proteases"/>
    <property type="match status" value="2"/>
</dbReference>
<evidence type="ECO:0000259" key="11">
    <source>
        <dbReference type="PROSITE" id="PS50240"/>
    </source>
</evidence>
<dbReference type="PROSITE" id="PS50240">
    <property type="entry name" value="TRYPSIN_DOM"/>
    <property type="match status" value="1"/>
</dbReference>
<comment type="similarity">
    <text evidence="1">Belongs to the peptidase S1 family.</text>
</comment>
<name>A0AAW1UF26_9CUCU</name>
<feature type="signal peptide" evidence="10">
    <location>
        <begin position="1"/>
        <end position="18"/>
    </location>
</feature>
<proteinExistence type="inferred from homology"/>
<gene>
    <name evidence="12" type="ORF">WA026_016486</name>
</gene>
<evidence type="ECO:0000256" key="5">
    <source>
        <dbReference type="ARBA" id="ARBA00022825"/>
    </source>
</evidence>
<dbReference type="GO" id="GO:0004252">
    <property type="term" value="F:serine-type endopeptidase activity"/>
    <property type="evidence" value="ECO:0007669"/>
    <property type="project" value="UniProtKB-EC"/>
</dbReference>
<keyword evidence="6" id="KW-0865">Zymogen</keyword>
<dbReference type="SMART" id="SM00020">
    <property type="entry name" value="Tryp_SPc"/>
    <property type="match status" value="1"/>
</dbReference>
<dbReference type="InterPro" id="IPR018114">
    <property type="entry name" value="TRYPSIN_HIS"/>
</dbReference>
<accession>A0AAW1UF26</accession>
<evidence type="ECO:0000256" key="3">
    <source>
        <dbReference type="ARBA" id="ARBA00022757"/>
    </source>
</evidence>
<dbReference type="Pfam" id="PF00089">
    <property type="entry name" value="Trypsin"/>
    <property type="match status" value="1"/>
</dbReference>
<dbReference type="InterPro" id="IPR009003">
    <property type="entry name" value="Peptidase_S1_PA"/>
</dbReference>
<protein>
    <recommendedName>
        <fullName evidence="9">trypsin</fullName>
        <ecNumber evidence="9">3.4.21.4</ecNumber>
    </recommendedName>
</protein>
<sequence length="314" mass="35735">MLYIFLLIFCSVIKYIFPVSVTEKLDSLSVSSGRQPLLDFVSNNYGEIQQDRYRTKDLNCYNDETHLLVSLRVLEDSRHICSGSMVTNLWILTAAHCFTSTIKPDVAYIKKPIKSQDAPSSKIPDIILKRLERHVLHSKFDPKTMANDIALVLIQRELVEFDPSIFVKIPFEPISGSIQSACGPNRFMFYSWRGLGTDVVSSKADCEYDKAVAPERCEEYFTSKDNNTFCTITSSGGNCELFVGGPLFCNDTQVGVAHWTGSCPPLKSVRFFTRVDKYLDFIQRTISNTRDNRSRYSIHLCFPILFAILFRNLP</sequence>
<reference evidence="12 13" key="1">
    <citation type="submission" date="2023-03" db="EMBL/GenBank/DDBJ databases">
        <title>Genome insight into feeding habits of ladybird beetles.</title>
        <authorList>
            <person name="Li H.-S."/>
            <person name="Huang Y.-H."/>
            <person name="Pang H."/>
        </authorList>
    </citation>
    <scope>NUCLEOTIDE SEQUENCE [LARGE SCALE GENOMIC DNA]</scope>
    <source>
        <strain evidence="12">SYSU_2023b</strain>
        <tissue evidence="12">Whole body</tissue>
    </source>
</reference>
<evidence type="ECO:0000313" key="13">
    <source>
        <dbReference type="Proteomes" id="UP001431783"/>
    </source>
</evidence>
<evidence type="ECO:0000256" key="7">
    <source>
        <dbReference type="ARBA" id="ARBA00023157"/>
    </source>
</evidence>
<organism evidence="12 13">
    <name type="scientific">Henosepilachna vigintioctopunctata</name>
    <dbReference type="NCBI Taxonomy" id="420089"/>
    <lineage>
        <taxon>Eukaryota</taxon>
        <taxon>Metazoa</taxon>
        <taxon>Ecdysozoa</taxon>
        <taxon>Arthropoda</taxon>
        <taxon>Hexapoda</taxon>
        <taxon>Insecta</taxon>
        <taxon>Pterygota</taxon>
        <taxon>Neoptera</taxon>
        <taxon>Endopterygota</taxon>
        <taxon>Coleoptera</taxon>
        <taxon>Polyphaga</taxon>
        <taxon>Cucujiformia</taxon>
        <taxon>Coccinelloidea</taxon>
        <taxon>Coccinellidae</taxon>
        <taxon>Epilachninae</taxon>
        <taxon>Epilachnini</taxon>
        <taxon>Henosepilachna</taxon>
    </lineage>
</organism>
<evidence type="ECO:0000256" key="2">
    <source>
        <dbReference type="ARBA" id="ARBA00022670"/>
    </source>
</evidence>
<evidence type="ECO:0000256" key="9">
    <source>
        <dbReference type="ARBA" id="ARBA00038868"/>
    </source>
</evidence>
<keyword evidence="4" id="KW-0378">Hydrolase</keyword>
<dbReference type="EC" id="3.4.21.4" evidence="9"/>
<dbReference type="InterPro" id="IPR050430">
    <property type="entry name" value="Peptidase_S1"/>
</dbReference>
<evidence type="ECO:0000313" key="12">
    <source>
        <dbReference type="EMBL" id="KAK9881614.1"/>
    </source>
</evidence>
<dbReference type="PANTHER" id="PTHR24276:SF97">
    <property type="entry name" value="GH13245P2-RELATED"/>
    <property type="match status" value="1"/>
</dbReference>
<feature type="domain" description="Peptidase S1" evidence="11">
    <location>
        <begin position="30"/>
        <end position="287"/>
    </location>
</feature>
<dbReference type="PROSITE" id="PS00134">
    <property type="entry name" value="TRYPSIN_HIS"/>
    <property type="match status" value="1"/>
</dbReference>